<dbReference type="SUPFAM" id="SSF55961">
    <property type="entry name" value="Bet v1-like"/>
    <property type="match status" value="2"/>
</dbReference>
<organism evidence="2 3">
    <name type="scientific">Centaurea solstitialis</name>
    <name type="common">yellow star-thistle</name>
    <dbReference type="NCBI Taxonomy" id="347529"/>
    <lineage>
        <taxon>Eukaryota</taxon>
        <taxon>Viridiplantae</taxon>
        <taxon>Streptophyta</taxon>
        <taxon>Embryophyta</taxon>
        <taxon>Tracheophyta</taxon>
        <taxon>Spermatophyta</taxon>
        <taxon>Magnoliopsida</taxon>
        <taxon>eudicotyledons</taxon>
        <taxon>Gunneridae</taxon>
        <taxon>Pentapetalae</taxon>
        <taxon>asterids</taxon>
        <taxon>campanulids</taxon>
        <taxon>Asterales</taxon>
        <taxon>Asteraceae</taxon>
        <taxon>Carduoideae</taxon>
        <taxon>Cardueae</taxon>
        <taxon>Centaureinae</taxon>
        <taxon>Centaurea</taxon>
    </lineage>
</organism>
<dbReference type="InterPro" id="IPR051761">
    <property type="entry name" value="MLP-like_ligand-binding"/>
</dbReference>
<dbReference type="Proteomes" id="UP001172457">
    <property type="component" value="Chromosome 4"/>
</dbReference>
<dbReference type="AlphaFoldDB" id="A0AA38T4I6"/>
<sequence length="456" mass="51858">MALSGTLVKQVTIKSDGDVFYEIFSQRPYAICEMSPDHIKRVDLHEGEWGVVGSVIVWDFFHDGKEKVAKEVIEAIDEEKKLVCFKVIGGDILEAFKTFLITIHVETHMEKNVVMWTFDYKKVNENIKDPHSLMDFVIRVSKDIENHHLNNSKVDYGFGSRGLRVRVMALSGTLVKQVTIKSDGDVFHEIFRQRPHHISEMAPDHIKCVDLHEGEWGVVGSIIVWDFFHDGKAKVAKEVIEAIDEEKKLVCYKVIGGDILEAFKTFLVTVHVETHGEENVVTWTFNYEKLNENIEDPHTLMDFVIKVTKDIENHHLNDSKAVLPPMTDLIAYEAAILGPSFVWLNFLALALAFAFLGCTLDGLDWSFSFTGASLPILLFHPSVFHHQDILGLVLVPHIQFSCLKHGVQLCCCFLHTGNIKEIIRVLLVGIFWQQPERLPEVPPQVALQAHTTFFHV</sequence>
<dbReference type="GO" id="GO:0006952">
    <property type="term" value="P:defense response"/>
    <property type="evidence" value="ECO:0007669"/>
    <property type="project" value="InterPro"/>
</dbReference>
<dbReference type="EMBL" id="JARYMX010000004">
    <property type="protein sequence ID" value="KAJ9554234.1"/>
    <property type="molecule type" value="Genomic_DNA"/>
</dbReference>
<name>A0AA38T4I6_9ASTR</name>
<reference evidence="2" key="1">
    <citation type="submission" date="2023-03" db="EMBL/GenBank/DDBJ databases">
        <title>Chromosome-scale reference genome and RAD-based genetic map of yellow starthistle (Centaurea solstitialis) reveal putative structural variation and QTLs associated with invader traits.</title>
        <authorList>
            <person name="Reatini B."/>
            <person name="Cang F.A."/>
            <person name="Jiang Q."/>
            <person name="Mckibben M.T.W."/>
            <person name="Barker M.S."/>
            <person name="Rieseberg L.H."/>
            <person name="Dlugosch K.M."/>
        </authorList>
    </citation>
    <scope>NUCLEOTIDE SEQUENCE</scope>
    <source>
        <strain evidence="2">CAN-66</strain>
        <tissue evidence="2">Leaf</tissue>
    </source>
</reference>
<protein>
    <recommendedName>
        <fullName evidence="1">Bet v I/Major latex protein domain-containing protein</fullName>
    </recommendedName>
</protein>
<keyword evidence="3" id="KW-1185">Reference proteome</keyword>
<evidence type="ECO:0000313" key="2">
    <source>
        <dbReference type="EMBL" id="KAJ9554234.1"/>
    </source>
</evidence>
<evidence type="ECO:0000259" key="1">
    <source>
        <dbReference type="SMART" id="SM01037"/>
    </source>
</evidence>
<dbReference type="InterPro" id="IPR000916">
    <property type="entry name" value="Bet_v_I/MLP"/>
</dbReference>
<feature type="domain" description="Bet v I/Major latex protein" evidence="1">
    <location>
        <begin position="169"/>
        <end position="318"/>
    </location>
</feature>
<proteinExistence type="predicted"/>
<dbReference type="Pfam" id="PF00407">
    <property type="entry name" value="Bet_v_1"/>
    <property type="match status" value="2"/>
</dbReference>
<dbReference type="SMART" id="SM01037">
    <property type="entry name" value="Bet_v_1"/>
    <property type="match status" value="2"/>
</dbReference>
<dbReference type="CDD" id="cd07816">
    <property type="entry name" value="Bet_v1-like"/>
    <property type="match status" value="2"/>
</dbReference>
<comment type="caution">
    <text evidence="2">The sequence shown here is derived from an EMBL/GenBank/DDBJ whole genome shotgun (WGS) entry which is preliminary data.</text>
</comment>
<dbReference type="InterPro" id="IPR023393">
    <property type="entry name" value="START-like_dom_sf"/>
</dbReference>
<feature type="domain" description="Bet v I/Major latex protein" evidence="1">
    <location>
        <begin position="2"/>
        <end position="151"/>
    </location>
</feature>
<evidence type="ECO:0000313" key="3">
    <source>
        <dbReference type="Proteomes" id="UP001172457"/>
    </source>
</evidence>
<dbReference type="PANTHER" id="PTHR31907">
    <property type="entry name" value="MLP-LIKE PROTEIN 423"/>
    <property type="match status" value="1"/>
</dbReference>
<accession>A0AA38T4I6</accession>
<dbReference type="Gene3D" id="3.30.530.20">
    <property type="match status" value="2"/>
</dbReference>
<gene>
    <name evidence="2" type="ORF">OSB04_018279</name>
</gene>